<evidence type="ECO:0000256" key="2">
    <source>
        <dbReference type="ARBA" id="ARBA00011738"/>
    </source>
</evidence>
<dbReference type="GO" id="GO:0004477">
    <property type="term" value="F:methenyltetrahydrofolate cyclohydrolase activity"/>
    <property type="evidence" value="ECO:0007669"/>
    <property type="project" value="TreeGrafter"/>
</dbReference>
<dbReference type="FunFam" id="3.40.50.720:FF:000094">
    <property type="entry name" value="Bifunctional protein FolD"/>
    <property type="match status" value="1"/>
</dbReference>
<comment type="pathway">
    <text evidence="1">One-carbon metabolism; tetrahydrofolate interconversion.</text>
</comment>
<evidence type="ECO:0000256" key="9">
    <source>
        <dbReference type="ARBA" id="ARBA00023102"/>
    </source>
</evidence>
<evidence type="ECO:0000313" key="14">
    <source>
        <dbReference type="EMBL" id="OIQ93462.1"/>
    </source>
</evidence>
<evidence type="ECO:0000256" key="3">
    <source>
        <dbReference type="ARBA" id="ARBA00022563"/>
    </source>
</evidence>
<evidence type="ECO:0000259" key="12">
    <source>
        <dbReference type="Pfam" id="PF00763"/>
    </source>
</evidence>
<keyword evidence="3" id="KW-0554">One-carbon metabolism</keyword>
<dbReference type="Gene3D" id="3.40.50.720">
    <property type="entry name" value="NAD(P)-binding Rossmann-like Domain"/>
    <property type="match status" value="1"/>
</dbReference>
<organism evidence="14">
    <name type="scientific">mine drainage metagenome</name>
    <dbReference type="NCBI Taxonomy" id="410659"/>
    <lineage>
        <taxon>unclassified sequences</taxon>
        <taxon>metagenomes</taxon>
        <taxon>ecological metagenomes</taxon>
    </lineage>
</organism>
<dbReference type="InterPro" id="IPR000672">
    <property type="entry name" value="THF_DH/CycHdrlase"/>
</dbReference>
<gene>
    <name evidence="14" type="primary">folD_8</name>
    <name evidence="14" type="ORF">GALL_246130</name>
</gene>
<reference evidence="14" key="1">
    <citation type="submission" date="2016-10" db="EMBL/GenBank/DDBJ databases">
        <title>Sequence of Gallionella enrichment culture.</title>
        <authorList>
            <person name="Poehlein A."/>
            <person name="Muehling M."/>
            <person name="Daniel R."/>
        </authorList>
    </citation>
    <scope>NUCLEOTIDE SEQUENCE</scope>
</reference>
<dbReference type="PROSITE" id="PS00767">
    <property type="entry name" value="THF_DHG_CYH_2"/>
    <property type="match status" value="1"/>
</dbReference>
<evidence type="ECO:0000256" key="11">
    <source>
        <dbReference type="ARBA" id="ARBA00023268"/>
    </source>
</evidence>
<evidence type="ECO:0000256" key="5">
    <source>
        <dbReference type="ARBA" id="ARBA00022755"/>
    </source>
</evidence>
<dbReference type="GO" id="GO:0004488">
    <property type="term" value="F:methylenetetrahydrofolate dehydrogenase (NADP+) activity"/>
    <property type="evidence" value="ECO:0007669"/>
    <property type="project" value="InterPro"/>
</dbReference>
<dbReference type="AlphaFoldDB" id="A0A1J5RBL6"/>
<keyword evidence="11" id="KW-0511">Multifunctional enzyme</keyword>
<evidence type="ECO:0000256" key="10">
    <source>
        <dbReference type="ARBA" id="ARBA00023167"/>
    </source>
</evidence>
<keyword evidence="6" id="KW-0378">Hydrolase</keyword>
<protein>
    <submittedName>
        <fullName evidence="14">Bifunctional protein FolD protein</fullName>
    </submittedName>
</protein>
<comment type="subunit">
    <text evidence="2">Homodimer.</text>
</comment>
<dbReference type="InterPro" id="IPR020631">
    <property type="entry name" value="THF_DH/CycHdrlase_NAD-bd_dom"/>
</dbReference>
<dbReference type="InterPro" id="IPR036291">
    <property type="entry name" value="NAD(P)-bd_dom_sf"/>
</dbReference>
<keyword evidence="5" id="KW-0658">Purine biosynthesis</keyword>
<dbReference type="NCBIfam" id="NF010783">
    <property type="entry name" value="PRK14186.1"/>
    <property type="match status" value="1"/>
</dbReference>
<dbReference type="FunFam" id="3.40.50.10860:FF:000005">
    <property type="entry name" value="C-1-tetrahydrofolate synthase, cytoplasmic, putative"/>
    <property type="match status" value="1"/>
</dbReference>
<dbReference type="InterPro" id="IPR046346">
    <property type="entry name" value="Aminoacid_DH-like_N_sf"/>
</dbReference>
<keyword evidence="9" id="KW-0368">Histidine biosynthesis</keyword>
<dbReference type="HAMAP" id="MF_01576">
    <property type="entry name" value="THF_DHG_CYH"/>
    <property type="match status" value="1"/>
</dbReference>
<evidence type="ECO:0000256" key="7">
    <source>
        <dbReference type="ARBA" id="ARBA00022857"/>
    </source>
</evidence>
<dbReference type="GO" id="GO:0005829">
    <property type="term" value="C:cytosol"/>
    <property type="evidence" value="ECO:0007669"/>
    <property type="project" value="TreeGrafter"/>
</dbReference>
<dbReference type="SUPFAM" id="SSF53223">
    <property type="entry name" value="Aminoacid dehydrogenase-like, N-terminal domain"/>
    <property type="match status" value="1"/>
</dbReference>
<evidence type="ECO:0000256" key="6">
    <source>
        <dbReference type="ARBA" id="ARBA00022801"/>
    </source>
</evidence>
<dbReference type="PRINTS" id="PR00085">
    <property type="entry name" value="THFDHDRGNASE"/>
</dbReference>
<dbReference type="NCBIfam" id="NF008058">
    <property type="entry name" value="PRK10792.1"/>
    <property type="match status" value="1"/>
</dbReference>
<feature type="domain" description="Tetrahydrofolate dehydrogenase/cyclohydrolase NAD(P)-binding" evidence="13">
    <location>
        <begin position="139"/>
        <end position="281"/>
    </location>
</feature>
<dbReference type="NCBIfam" id="NF010786">
    <property type="entry name" value="PRK14189.1"/>
    <property type="match status" value="1"/>
</dbReference>
<dbReference type="PANTHER" id="PTHR48099">
    <property type="entry name" value="C-1-TETRAHYDROFOLATE SYNTHASE, CYTOPLASMIC-RELATED"/>
    <property type="match status" value="1"/>
</dbReference>
<name>A0A1J5RBL6_9ZZZZ</name>
<evidence type="ECO:0000256" key="4">
    <source>
        <dbReference type="ARBA" id="ARBA00022605"/>
    </source>
</evidence>
<evidence type="ECO:0000259" key="13">
    <source>
        <dbReference type="Pfam" id="PF02882"/>
    </source>
</evidence>
<dbReference type="GO" id="GO:0009086">
    <property type="term" value="P:methionine biosynthetic process"/>
    <property type="evidence" value="ECO:0007669"/>
    <property type="project" value="UniProtKB-KW"/>
</dbReference>
<dbReference type="InterPro" id="IPR020630">
    <property type="entry name" value="THF_DH/CycHdrlase_cat_dom"/>
</dbReference>
<dbReference type="PANTHER" id="PTHR48099:SF5">
    <property type="entry name" value="C-1-TETRAHYDROFOLATE SYNTHASE, CYTOPLASMIC"/>
    <property type="match status" value="1"/>
</dbReference>
<dbReference type="GO" id="GO:0006164">
    <property type="term" value="P:purine nucleotide biosynthetic process"/>
    <property type="evidence" value="ECO:0007669"/>
    <property type="project" value="UniProtKB-KW"/>
</dbReference>
<proteinExistence type="inferred from homology"/>
<accession>A0A1J5RBL6</accession>
<sequence length="284" mass="29438">MSAVLLDGNALSASIRAGLATRAAALAARGVTPCLAVILVGEDPASSVYVRNKVAACEKAGVRSLKDVYPAEVDPAVVFARIAALNADPGVHGILVQLPLPKRFDAEAVLEAIDPEKDVDGFHAENVGALMQGKPRFIPCTPYGVMEMLKSRGVALKGAEAVIVGRSNIVGKPMAMLLLAAGCTVTVCHSQTRDLAFHTRRADILVAAVGRARMITGDMIKPGATVIDVGINRLPDGKLCGDVDFASASAVAGIITPVPGGVGPMTITMLLANTIEAAERRSER</sequence>
<comment type="caution">
    <text evidence="14">The sequence shown here is derived from an EMBL/GenBank/DDBJ whole genome shotgun (WGS) entry which is preliminary data.</text>
</comment>
<dbReference type="Gene3D" id="3.40.50.10860">
    <property type="entry name" value="Leucine Dehydrogenase, chain A, domain 1"/>
    <property type="match status" value="1"/>
</dbReference>
<dbReference type="Pfam" id="PF00763">
    <property type="entry name" value="THF_DHG_CYH"/>
    <property type="match status" value="1"/>
</dbReference>
<evidence type="ECO:0000256" key="8">
    <source>
        <dbReference type="ARBA" id="ARBA00023002"/>
    </source>
</evidence>
<feature type="domain" description="Tetrahydrofolate dehydrogenase/cyclohydrolase catalytic" evidence="12">
    <location>
        <begin position="6"/>
        <end position="120"/>
    </location>
</feature>
<dbReference type="InterPro" id="IPR020867">
    <property type="entry name" value="THF_DH/CycHdrlase_CS"/>
</dbReference>
<keyword evidence="8" id="KW-0560">Oxidoreductase</keyword>
<keyword evidence="4" id="KW-0028">Amino-acid biosynthesis</keyword>
<dbReference type="GO" id="GO:0000105">
    <property type="term" value="P:L-histidine biosynthetic process"/>
    <property type="evidence" value="ECO:0007669"/>
    <property type="project" value="UniProtKB-KW"/>
</dbReference>
<keyword evidence="7" id="KW-0521">NADP</keyword>
<evidence type="ECO:0000256" key="1">
    <source>
        <dbReference type="ARBA" id="ARBA00004777"/>
    </source>
</evidence>
<dbReference type="GO" id="GO:0035999">
    <property type="term" value="P:tetrahydrofolate interconversion"/>
    <property type="evidence" value="ECO:0007669"/>
    <property type="project" value="TreeGrafter"/>
</dbReference>
<keyword evidence="10" id="KW-0486">Methionine biosynthesis</keyword>
<dbReference type="CDD" id="cd01080">
    <property type="entry name" value="NAD_bind_m-THF_DH_Cyclohyd"/>
    <property type="match status" value="1"/>
</dbReference>
<dbReference type="EMBL" id="MLJW01000207">
    <property type="protein sequence ID" value="OIQ93462.1"/>
    <property type="molecule type" value="Genomic_DNA"/>
</dbReference>
<dbReference type="Pfam" id="PF02882">
    <property type="entry name" value="THF_DHG_CYH_C"/>
    <property type="match status" value="1"/>
</dbReference>
<dbReference type="SUPFAM" id="SSF51735">
    <property type="entry name" value="NAD(P)-binding Rossmann-fold domains"/>
    <property type="match status" value="1"/>
</dbReference>